<dbReference type="InterPro" id="IPR011600">
    <property type="entry name" value="Pept_C14_caspase"/>
</dbReference>
<feature type="domain" description="vWA-MoxR associated protein middle region 14" evidence="2">
    <location>
        <begin position="252"/>
        <end position="381"/>
    </location>
</feature>
<keyword evidence="5" id="KW-1185">Reference proteome</keyword>
<organism evidence="4 5">
    <name type="scientific">Aetokthonos hydrillicola Thurmond2011</name>
    <dbReference type="NCBI Taxonomy" id="2712845"/>
    <lineage>
        <taxon>Bacteria</taxon>
        <taxon>Bacillati</taxon>
        <taxon>Cyanobacteriota</taxon>
        <taxon>Cyanophyceae</taxon>
        <taxon>Nostocales</taxon>
        <taxon>Hapalosiphonaceae</taxon>
        <taxon>Aetokthonos</taxon>
    </lineage>
</organism>
<dbReference type="AlphaFoldDB" id="A0AAP5IG56"/>
<dbReference type="RefSeq" id="WP_310834320.1">
    <property type="nucleotide sequence ID" value="NZ_JAALHA020000025.1"/>
</dbReference>
<dbReference type="Pfam" id="PF20028">
    <property type="entry name" value="VMAP-C"/>
    <property type="match status" value="1"/>
</dbReference>
<reference evidence="5" key="1">
    <citation type="journal article" date="2021" name="Science">
        <title>Hunting the eagle killer: A cyanobacterial neurotoxin causes vacuolar myelinopathy.</title>
        <authorList>
            <person name="Breinlinger S."/>
            <person name="Phillips T.J."/>
            <person name="Haram B.N."/>
            <person name="Mares J."/>
            <person name="Martinez Yerena J.A."/>
            <person name="Hrouzek P."/>
            <person name="Sobotka R."/>
            <person name="Henderson W.M."/>
            <person name="Schmieder P."/>
            <person name="Williams S.M."/>
            <person name="Lauderdale J.D."/>
            <person name="Wilde H.D."/>
            <person name="Gerrin W."/>
            <person name="Kust A."/>
            <person name="Washington J.W."/>
            <person name="Wagner C."/>
            <person name="Geier B."/>
            <person name="Liebeke M."/>
            <person name="Enke H."/>
            <person name="Niedermeyer T.H.J."/>
            <person name="Wilde S.B."/>
        </authorList>
    </citation>
    <scope>NUCLEOTIDE SEQUENCE [LARGE SCALE GENOMIC DNA]</scope>
    <source>
        <strain evidence="5">Thurmond2011</strain>
    </source>
</reference>
<proteinExistence type="predicted"/>
<dbReference type="Proteomes" id="UP000667802">
    <property type="component" value="Unassembled WGS sequence"/>
</dbReference>
<dbReference type="Gene3D" id="3.40.50.1460">
    <property type="match status" value="1"/>
</dbReference>
<sequence length="657" mass="76825">MGEKAGYYLIACGTSRYNNLDDNQQLPCVETELTRVVNLFTEHFGYKQVLTELQVNPKKDELTRKFADWLQHDERQNKDTVIFYYSGHGEYYKNDRHYLLLEDTDPNKVPQTSLPTEDLVRPLNNEGVKISQILYIIDTCYSGVGTGDITKFGLEVIQKYQPVSRENKAIAVHSIAVTRAKNTAQPDVFSTALEKVIQDWKTNSYEVNIYPEKIVDKINKIVPTQIASYKNSGSETSATFFPIVSKNLQTWEERKTYAVNNLWDILRSKIDSSLYFVNSFLLERNLCERFLLNEQNLLEQLNEFSTQPILEEICPLIACSEWCWLRFNNQSDKRKYNPTLAQKIKNWQSEIIGYREGVNLNKINNSIVNSFNKFKNKLRNETPRLQLEIQPELDKNNSGNFSGFFIVNMNLWIQSKNWILARFPEQLRLELEGIEQTGSNKSQVLLISLNRERCLSDLIRIVRYSLSDSLDTSINLDIEFFLPFEFLEIPLETILFKYGQFEKALGKEYQIYINSWERYFDKDYVEIAEKINVKKRLLWGKARENPKSLSDNDLNNLERDIETLLERFDACDIYLGTSPSKSILKMVDATLPIAIWSRNVNKPLVECKLNILKWEDFPRQVHQLRQNIKDPEVTLFWDDLYSKPSERLQPLNTEVVE</sequence>
<evidence type="ECO:0000313" key="4">
    <source>
        <dbReference type="EMBL" id="MDR9899562.1"/>
    </source>
</evidence>
<comment type="caution">
    <text evidence="4">The sequence shown here is derived from an EMBL/GenBank/DDBJ whole genome shotgun (WGS) entry which is preliminary data.</text>
</comment>
<dbReference type="InterPro" id="IPR029030">
    <property type="entry name" value="Caspase-like_dom_sf"/>
</dbReference>
<feature type="domain" description="Peptidase C14 caspase" evidence="1">
    <location>
        <begin position="16"/>
        <end position="150"/>
    </location>
</feature>
<feature type="domain" description="vWA-MoxR associated protein C-terminal" evidence="3">
    <location>
        <begin position="465"/>
        <end position="639"/>
    </location>
</feature>
<dbReference type="InterPro" id="IPR045456">
    <property type="entry name" value="VMAP-M14"/>
</dbReference>
<evidence type="ECO:0000259" key="3">
    <source>
        <dbReference type="Pfam" id="PF20028"/>
    </source>
</evidence>
<gene>
    <name evidence="4" type="ORF">G7B40_034145</name>
</gene>
<dbReference type="EMBL" id="JAALHA020000025">
    <property type="protein sequence ID" value="MDR9899562.1"/>
    <property type="molecule type" value="Genomic_DNA"/>
</dbReference>
<name>A0AAP5IG56_9CYAN</name>
<dbReference type="InterPro" id="IPR045450">
    <property type="entry name" value="VMAP_C"/>
</dbReference>
<dbReference type="GO" id="GO:0004197">
    <property type="term" value="F:cysteine-type endopeptidase activity"/>
    <property type="evidence" value="ECO:0007669"/>
    <property type="project" value="InterPro"/>
</dbReference>
<dbReference type="Pfam" id="PF20018">
    <property type="entry name" value="VMAP-M14"/>
    <property type="match status" value="1"/>
</dbReference>
<accession>A0AAP5IG56</accession>
<dbReference type="SUPFAM" id="SSF52129">
    <property type="entry name" value="Caspase-like"/>
    <property type="match status" value="1"/>
</dbReference>
<evidence type="ECO:0000259" key="2">
    <source>
        <dbReference type="Pfam" id="PF20018"/>
    </source>
</evidence>
<dbReference type="Pfam" id="PF00656">
    <property type="entry name" value="Peptidase_C14"/>
    <property type="match status" value="1"/>
</dbReference>
<protein>
    <submittedName>
        <fullName evidence="4">Caspase family protein</fullName>
    </submittedName>
</protein>
<evidence type="ECO:0000259" key="1">
    <source>
        <dbReference type="Pfam" id="PF00656"/>
    </source>
</evidence>
<dbReference type="GO" id="GO:0006508">
    <property type="term" value="P:proteolysis"/>
    <property type="evidence" value="ECO:0007669"/>
    <property type="project" value="InterPro"/>
</dbReference>
<evidence type="ECO:0000313" key="5">
    <source>
        <dbReference type="Proteomes" id="UP000667802"/>
    </source>
</evidence>